<feature type="transmembrane region" description="Helical" evidence="8">
    <location>
        <begin position="452"/>
        <end position="485"/>
    </location>
</feature>
<reference evidence="9 10" key="1">
    <citation type="submission" date="2024-04" db="EMBL/GenBank/DDBJ databases">
        <authorList>
            <person name="Waldvogel A.-M."/>
            <person name="Schoenle A."/>
        </authorList>
    </citation>
    <scope>NUCLEOTIDE SEQUENCE [LARGE SCALE GENOMIC DNA]</scope>
</reference>
<dbReference type="GO" id="GO:0015141">
    <property type="term" value="F:succinate transmembrane transporter activity"/>
    <property type="evidence" value="ECO:0007669"/>
    <property type="project" value="TreeGrafter"/>
</dbReference>
<dbReference type="CDD" id="cd01115">
    <property type="entry name" value="SLC13_permease"/>
    <property type="match status" value="1"/>
</dbReference>
<dbReference type="GO" id="GO:0017153">
    <property type="term" value="F:sodium:dicarboxylate symporter activity"/>
    <property type="evidence" value="ECO:0007669"/>
    <property type="project" value="TreeGrafter"/>
</dbReference>
<keyword evidence="3" id="KW-0813">Transport</keyword>
<dbReference type="Pfam" id="PF00939">
    <property type="entry name" value="Na_sulph_symp"/>
    <property type="match status" value="1"/>
</dbReference>
<accession>A0AAV2J090</accession>
<protein>
    <recommendedName>
        <fullName evidence="11">Solute carrier family 13 member 5</fullName>
    </recommendedName>
</protein>
<sequence>MAVLRYVRSIKDPLILFITPVLLLPLPLVIGTPEAECAYVIVLMAVYWCTEVMPLAITALLPALLFPLFGIMKSKDVCMQYLKDTNLLFVGGLMVAVAVEHWNLHKRIALRVLLFVGVRPALLMLGFMGVTAFLSMWISNTATTAMMVPIVQAVLEQLNNNEAQYSHITNSEQQLQTPDSDNKHLPEKQNETQGAVILTFLDAEAEAAKQKEAAERRRMCKGMTLCVCYAASIGGTATLTGTGPNLVLKGQMNQLFPDNGDVINFASWFGFAFPNMIIMLMLAWLWLQFVFMGFNLKKTWGCGATKTEKEIAAYNVIREEHRALGPMSFGEISVLCLFVLLVVLWFTRDPGFVNGWATDIFNSKAEYVTDATVAIFIAVLLFVLPSKPPRFWRCQNEQMLNTPPLLTWKVAQKKLPWGIVLLLGGGFALAKGSEESGLSKWMGDQMSPLQTIPPWAIAIILCLLIATFTECTSNVATATLFLPVLASLSQSIGMNPLYVMVPCTLSASFAFMLPVATPPNAIVFSYGYLKVADMAKTGFVMNIIGILCITLAINSWGKAMFNLNTFPSWANVTGV</sequence>
<evidence type="ECO:0000256" key="6">
    <source>
        <dbReference type="ARBA" id="ARBA00023136"/>
    </source>
</evidence>
<dbReference type="GO" id="GO:0015137">
    <property type="term" value="F:citrate transmembrane transporter activity"/>
    <property type="evidence" value="ECO:0007669"/>
    <property type="project" value="TreeGrafter"/>
</dbReference>
<evidence type="ECO:0000313" key="9">
    <source>
        <dbReference type="EMBL" id="CAL1570710.1"/>
    </source>
</evidence>
<evidence type="ECO:0000256" key="4">
    <source>
        <dbReference type="ARBA" id="ARBA00022692"/>
    </source>
</evidence>
<feature type="transmembrane region" description="Helical" evidence="8">
    <location>
        <begin position="110"/>
        <end position="138"/>
    </location>
</feature>
<evidence type="ECO:0008006" key="11">
    <source>
        <dbReference type="Google" id="ProtNLM"/>
    </source>
</evidence>
<keyword evidence="7" id="KW-0406">Ion transport</keyword>
<dbReference type="EMBL" id="OZ035832">
    <property type="protein sequence ID" value="CAL1570710.1"/>
    <property type="molecule type" value="Genomic_DNA"/>
</dbReference>
<dbReference type="InterPro" id="IPR031312">
    <property type="entry name" value="Na/sul_symport_CS"/>
</dbReference>
<dbReference type="Proteomes" id="UP001497482">
    <property type="component" value="Chromosome 10"/>
</dbReference>
<feature type="transmembrane region" description="Helical" evidence="8">
    <location>
        <begin position="41"/>
        <end position="66"/>
    </location>
</feature>
<organism evidence="9 10">
    <name type="scientific">Knipowitschia caucasica</name>
    <name type="common">Caucasian dwarf goby</name>
    <name type="synonym">Pomatoschistus caucasicus</name>
    <dbReference type="NCBI Taxonomy" id="637954"/>
    <lineage>
        <taxon>Eukaryota</taxon>
        <taxon>Metazoa</taxon>
        <taxon>Chordata</taxon>
        <taxon>Craniata</taxon>
        <taxon>Vertebrata</taxon>
        <taxon>Euteleostomi</taxon>
        <taxon>Actinopterygii</taxon>
        <taxon>Neopterygii</taxon>
        <taxon>Teleostei</taxon>
        <taxon>Neoteleostei</taxon>
        <taxon>Acanthomorphata</taxon>
        <taxon>Gobiaria</taxon>
        <taxon>Gobiiformes</taxon>
        <taxon>Gobioidei</taxon>
        <taxon>Gobiidae</taxon>
        <taxon>Gobiinae</taxon>
        <taxon>Knipowitschia</taxon>
    </lineage>
</organism>
<keyword evidence="6 8" id="KW-0472">Membrane</keyword>
<dbReference type="PROSITE" id="PS01271">
    <property type="entry name" value="NA_SULFATE"/>
    <property type="match status" value="1"/>
</dbReference>
<keyword evidence="4 8" id="KW-0812">Transmembrane</keyword>
<feature type="transmembrane region" description="Helical" evidence="8">
    <location>
        <begin position="268"/>
        <end position="287"/>
    </location>
</feature>
<evidence type="ECO:0000313" key="10">
    <source>
        <dbReference type="Proteomes" id="UP001497482"/>
    </source>
</evidence>
<feature type="transmembrane region" description="Helical" evidence="8">
    <location>
        <begin position="87"/>
        <end position="104"/>
    </location>
</feature>
<keyword evidence="7" id="KW-0915">Sodium</keyword>
<feature type="transmembrane region" description="Helical" evidence="8">
    <location>
        <begin position="367"/>
        <end position="384"/>
    </location>
</feature>
<evidence type="ECO:0000256" key="3">
    <source>
        <dbReference type="ARBA" id="ARBA00022448"/>
    </source>
</evidence>
<dbReference type="GO" id="GO:0015741">
    <property type="term" value="P:fumarate transport"/>
    <property type="evidence" value="ECO:0007669"/>
    <property type="project" value="TreeGrafter"/>
</dbReference>
<feature type="transmembrane region" description="Helical" evidence="8">
    <location>
        <begin position="415"/>
        <end position="432"/>
    </location>
</feature>
<feature type="transmembrane region" description="Helical" evidence="8">
    <location>
        <begin position="226"/>
        <end position="248"/>
    </location>
</feature>
<comment type="subcellular location">
    <subcellularLocation>
        <location evidence="1">Membrane</location>
        <topology evidence="1">Multi-pass membrane protein</topology>
    </subcellularLocation>
</comment>
<name>A0AAV2J090_KNICA</name>
<evidence type="ECO:0000256" key="5">
    <source>
        <dbReference type="ARBA" id="ARBA00022989"/>
    </source>
</evidence>
<comment type="similarity">
    <text evidence="2">Belongs to the SLC13A/DASS transporter (TC 2.A.47) family. NADC subfamily.</text>
</comment>
<feature type="transmembrane region" description="Helical" evidence="8">
    <location>
        <begin position="328"/>
        <end position="347"/>
    </location>
</feature>
<evidence type="ECO:0000256" key="2">
    <source>
        <dbReference type="ARBA" id="ARBA00006772"/>
    </source>
</evidence>
<keyword evidence="7" id="KW-0739">Sodium transport</keyword>
<keyword evidence="5 8" id="KW-1133">Transmembrane helix</keyword>
<gene>
    <name evidence="9" type="ORF">KC01_LOCUS2952</name>
</gene>
<evidence type="ECO:0000256" key="8">
    <source>
        <dbReference type="SAM" id="Phobius"/>
    </source>
</evidence>
<evidence type="ECO:0000256" key="1">
    <source>
        <dbReference type="ARBA" id="ARBA00004141"/>
    </source>
</evidence>
<evidence type="ECO:0000256" key="7">
    <source>
        <dbReference type="ARBA" id="ARBA00023201"/>
    </source>
</evidence>
<dbReference type="AlphaFoldDB" id="A0AAV2J090"/>
<dbReference type="GO" id="GO:0015729">
    <property type="term" value="P:oxaloacetate transport"/>
    <property type="evidence" value="ECO:0007669"/>
    <property type="project" value="TreeGrafter"/>
</dbReference>
<feature type="transmembrane region" description="Helical" evidence="8">
    <location>
        <begin position="537"/>
        <end position="556"/>
    </location>
</feature>
<dbReference type="PANTHER" id="PTHR10283">
    <property type="entry name" value="SOLUTE CARRIER FAMILY 13 MEMBER"/>
    <property type="match status" value="1"/>
</dbReference>
<dbReference type="InterPro" id="IPR001898">
    <property type="entry name" value="SLC13A/DASS"/>
</dbReference>
<proteinExistence type="inferred from homology"/>
<dbReference type="GO" id="GO:0005886">
    <property type="term" value="C:plasma membrane"/>
    <property type="evidence" value="ECO:0007669"/>
    <property type="project" value="TreeGrafter"/>
</dbReference>
<keyword evidence="10" id="KW-1185">Reference proteome</keyword>
<dbReference type="PANTHER" id="PTHR10283:SF134">
    <property type="entry name" value="SOLUTE CARRIER FAMILY 13 MEMBER 5A"/>
    <property type="match status" value="1"/>
</dbReference>